<reference evidence="11" key="1">
    <citation type="journal article" date="2019" name="Int. J. Syst. Evol. Microbiol.">
        <title>The Global Catalogue of Microorganisms (GCM) 10K type strain sequencing project: providing services to taxonomists for standard genome sequencing and annotation.</title>
        <authorList>
            <consortium name="The Broad Institute Genomics Platform"/>
            <consortium name="The Broad Institute Genome Sequencing Center for Infectious Disease"/>
            <person name="Wu L."/>
            <person name="Ma J."/>
        </authorList>
    </citation>
    <scope>NUCLEOTIDE SEQUENCE [LARGE SCALE GENOMIC DNA]</scope>
    <source>
        <strain evidence="11">CGMCC 1.16306</strain>
    </source>
</reference>
<keyword evidence="8" id="KW-0055">Arginine biosynthesis</keyword>
<proteinExistence type="inferred from homology"/>
<feature type="binding site" evidence="8">
    <location>
        <position position="221"/>
    </location>
    <ligand>
        <name>L-glutamine</name>
        <dbReference type="ChEBI" id="CHEBI:58359"/>
    </ligand>
</feature>
<comment type="catalytic activity">
    <reaction evidence="7 8">
        <text>hydrogencarbonate + L-glutamine + 2 ATP + H2O = carbamoyl phosphate + L-glutamate + 2 ADP + phosphate + 2 H(+)</text>
        <dbReference type="Rhea" id="RHEA:18633"/>
        <dbReference type="ChEBI" id="CHEBI:15377"/>
        <dbReference type="ChEBI" id="CHEBI:15378"/>
        <dbReference type="ChEBI" id="CHEBI:17544"/>
        <dbReference type="ChEBI" id="CHEBI:29985"/>
        <dbReference type="ChEBI" id="CHEBI:30616"/>
        <dbReference type="ChEBI" id="CHEBI:43474"/>
        <dbReference type="ChEBI" id="CHEBI:58228"/>
        <dbReference type="ChEBI" id="CHEBI:58359"/>
        <dbReference type="ChEBI" id="CHEBI:456216"/>
        <dbReference type="EC" id="6.3.5.5"/>
    </reaction>
</comment>
<dbReference type="NCBIfam" id="NF009475">
    <property type="entry name" value="PRK12838.1"/>
    <property type="match status" value="1"/>
</dbReference>
<sequence>MKRCLILETGHVLIGEAIGADREQFGEVVFNTGMTGYQEILSDPSYCGQIVTMTYPLIGNYGVNRDDFESISPSISGLIIKETTEHPSHWKSEQSLHAMLKEKGVPGLVGIDTRKLTRVIRQHGTVKGAFCHPDKNQEEVLNTLKKKTLPSDQVSRVSTAASYVSPGAGPRVVIVDFGMKKGILRDVIKLGCDVIVVPYHTPAESILRYGPDGVLLTNGPGDPKDVPEAVAMVRDLLGKTPIFGICLGHQLLALACGANTIKMKFGHRGANHPVKDLTTGKFYITSQNHGYTVDPESLINTGLEMTHIAINDGTVEGLKHQIHPAFSVQFHPEATPGPIDSAHLFDRFLTAMKTFRKETVQHA</sequence>
<dbReference type="GO" id="GO:0004088">
    <property type="term" value="F:carbamoyl-phosphate synthase (glutamine-hydrolyzing) activity"/>
    <property type="evidence" value="ECO:0007669"/>
    <property type="project" value="UniProtKB-EC"/>
</dbReference>
<dbReference type="Gene3D" id="3.40.50.880">
    <property type="match status" value="1"/>
</dbReference>
<comment type="catalytic activity">
    <reaction evidence="8">
        <text>L-glutamine + H2O = L-glutamate + NH4(+)</text>
        <dbReference type="Rhea" id="RHEA:15889"/>
        <dbReference type="ChEBI" id="CHEBI:15377"/>
        <dbReference type="ChEBI" id="CHEBI:28938"/>
        <dbReference type="ChEBI" id="CHEBI:29985"/>
        <dbReference type="ChEBI" id="CHEBI:58359"/>
    </reaction>
</comment>
<dbReference type="Gene3D" id="3.50.30.20">
    <property type="entry name" value="Carbamoyl-phosphate synthase small subunit, N-terminal domain"/>
    <property type="match status" value="1"/>
</dbReference>
<dbReference type="PROSITE" id="PS51273">
    <property type="entry name" value="GATASE_TYPE_1"/>
    <property type="match status" value="1"/>
</dbReference>
<dbReference type="PRINTS" id="PR00096">
    <property type="entry name" value="GATASE"/>
</dbReference>
<evidence type="ECO:0000313" key="10">
    <source>
        <dbReference type="EMBL" id="MFC4617280.1"/>
    </source>
</evidence>
<dbReference type="EMBL" id="JBHSFW010000001">
    <property type="protein sequence ID" value="MFC4617280.1"/>
    <property type="molecule type" value="Genomic_DNA"/>
</dbReference>
<evidence type="ECO:0000256" key="3">
    <source>
        <dbReference type="ARBA" id="ARBA00022598"/>
    </source>
</evidence>
<name>A0ABV9GJ69_9BACL</name>
<dbReference type="SUPFAM" id="SSF52021">
    <property type="entry name" value="Carbamoyl phosphate synthetase, small subunit N-terminal domain"/>
    <property type="match status" value="1"/>
</dbReference>
<comment type="caution">
    <text evidence="10">The sequence shown here is derived from an EMBL/GenBank/DDBJ whole genome shotgun (WGS) entry which is preliminary data.</text>
</comment>
<feature type="binding site" evidence="8">
    <location>
        <position position="45"/>
    </location>
    <ligand>
        <name>L-glutamine</name>
        <dbReference type="ChEBI" id="CHEBI:58359"/>
    </ligand>
</feature>
<dbReference type="HAMAP" id="MF_01209">
    <property type="entry name" value="CPSase_S_chain"/>
    <property type="match status" value="1"/>
</dbReference>
<dbReference type="SMART" id="SM01097">
    <property type="entry name" value="CPSase_sm_chain"/>
    <property type="match status" value="1"/>
</dbReference>
<keyword evidence="8" id="KW-0028">Amino-acid biosynthesis</keyword>
<dbReference type="CDD" id="cd01744">
    <property type="entry name" value="GATase1_CPSase"/>
    <property type="match status" value="1"/>
</dbReference>
<feature type="binding site" evidence="8">
    <location>
        <position position="219"/>
    </location>
    <ligand>
        <name>L-glutamine</name>
        <dbReference type="ChEBI" id="CHEBI:58359"/>
    </ligand>
</feature>
<dbReference type="InterPro" id="IPR036480">
    <property type="entry name" value="CarbP_synth_ssu_N_sf"/>
</dbReference>
<dbReference type="PANTHER" id="PTHR43418:SF7">
    <property type="entry name" value="CARBAMOYL-PHOSPHATE SYNTHASE SMALL CHAIN"/>
    <property type="match status" value="1"/>
</dbReference>
<feature type="active site" evidence="8">
    <location>
        <position position="333"/>
    </location>
</feature>
<dbReference type="PRINTS" id="PR00097">
    <property type="entry name" value="ANTSNTHASEII"/>
</dbReference>
<evidence type="ECO:0000256" key="5">
    <source>
        <dbReference type="ARBA" id="ARBA00022840"/>
    </source>
</evidence>
<feature type="domain" description="Carbamoyl-phosphate synthase small subunit N-terminal" evidence="9">
    <location>
        <begin position="1"/>
        <end position="131"/>
    </location>
</feature>
<dbReference type="InterPro" id="IPR002474">
    <property type="entry name" value="CarbamoylP_synth_ssu_N"/>
</dbReference>
<dbReference type="Pfam" id="PF00988">
    <property type="entry name" value="CPSase_sm_chain"/>
    <property type="match status" value="1"/>
</dbReference>
<dbReference type="InterPro" id="IPR006274">
    <property type="entry name" value="CarbamoylP_synth_ssu"/>
</dbReference>
<comment type="pathway">
    <text evidence="1 8">Amino-acid biosynthesis; L-arginine biosynthesis; carbamoyl phosphate from bicarbonate: step 1/1.</text>
</comment>
<feature type="binding site" evidence="8">
    <location>
        <position position="288"/>
    </location>
    <ligand>
        <name>L-glutamine</name>
        <dbReference type="ChEBI" id="CHEBI:58359"/>
    </ligand>
</feature>
<dbReference type="InterPro" id="IPR035686">
    <property type="entry name" value="CPSase_GATase1"/>
</dbReference>
<comment type="similarity">
    <text evidence="2 8">Belongs to the CarA family.</text>
</comment>
<dbReference type="InterPro" id="IPR050472">
    <property type="entry name" value="Anth_synth/Amidotransfase"/>
</dbReference>
<evidence type="ECO:0000256" key="6">
    <source>
        <dbReference type="ARBA" id="ARBA00022962"/>
    </source>
</evidence>
<protein>
    <recommendedName>
        <fullName evidence="8">Carbamoyl phosphate synthase small chain</fullName>
        <ecNumber evidence="8">6.3.5.5</ecNumber>
    </recommendedName>
    <alternativeName>
        <fullName evidence="8">Carbamoyl phosphate synthetase glutamine chain</fullName>
    </alternativeName>
</protein>
<dbReference type="PANTHER" id="PTHR43418">
    <property type="entry name" value="MULTIFUNCTIONAL TRYPTOPHAN BIOSYNTHESIS PROTEIN-RELATED"/>
    <property type="match status" value="1"/>
</dbReference>
<feature type="binding site" evidence="8">
    <location>
        <position position="290"/>
    </location>
    <ligand>
        <name>L-glutamine</name>
        <dbReference type="ChEBI" id="CHEBI:58359"/>
    </ligand>
</feature>
<dbReference type="InterPro" id="IPR029062">
    <property type="entry name" value="Class_I_gatase-like"/>
</dbReference>
<keyword evidence="11" id="KW-1185">Reference proteome</keyword>
<keyword evidence="3 8" id="KW-0436">Ligase</keyword>
<dbReference type="InterPro" id="IPR017926">
    <property type="entry name" value="GATASE"/>
</dbReference>
<evidence type="ECO:0000256" key="4">
    <source>
        <dbReference type="ARBA" id="ARBA00022741"/>
    </source>
</evidence>
<dbReference type="EC" id="6.3.5.5" evidence="8"/>
<dbReference type="RefSeq" id="WP_376844335.1">
    <property type="nucleotide sequence ID" value="NZ_JBHSFW010000001.1"/>
</dbReference>
<gene>
    <name evidence="8 10" type="primary">carA</name>
    <name evidence="10" type="ORF">ACFO4N_00895</name>
</gene>
<dbReference type="Proteomes" id="UP001596022">
    <property type="component" value="Unassembled WGS sequence"/>
</dbReference>
<comment type="pathway">
    <text evidence="8">Pyrimidine metabolism; UMP biosynthesis via de novo pathway; (S)-dihydroorotate from bicarbonate: step 1/3.</text>
</comment>
<keyword evidence="6 8" id="KW-0315">Glutamine amidotransferase</keyword>
<comment type="function">
    <text evidence="8">Small subunit of the glutamine-dependent carbamoyl phosphate synthetase (CPSase). CPSase catalyzes the formation of carbamoyl phosphate from the ammonia moiety of glutamine, carbonate, and phosphate donated by ATP, constituting the first step of 2 biosynthetic pathways, one leading to arginine and/or urea and the other to pyrimidine nucleotides. The small subunit (glutamine amidotransferase) binds and cleaves glutamine to supply the large subunit with the substrate ammonia.</text>
</comment>
<feature type="binding site" evidence="8">
    <location>
        <position position="291"/>
    </location>
    <ligand>
        <name>L-glutamine</name>
        <dbReference type="ChEBI" id="CHEBI:58359"/>
    </ligand>
</feature>
<evidence type="ECO:0000256" key="7">
    <source>
        <dbReference type="ARBA" id="ARBA00048816"/>
    </source>
</evidence>
<feature type="active site" description="Nucleophile" evidence="8">
    <location>
        <position position="246"/>
    </location>
</feature>
<evidence type="ECO:0000256" key="8">
    <source>
        <dbReference type="HAMAP-Rule" id="MF_01209"/>
    </source>
</evidence>
<comment type="subunit">
    <text evidence="8">Composed of two chains; the small (or glutamine) chain promotes the hydrolysis of glutamine to ammonia, which is used by the large (or ammonia) chain to synthesize carbamoyl phosphate. Tetramer of heterodimers (alpha,beta)4.</text>
</comment>
<evidence type="ECO:0000256" key="2">
    <source>
        <dbReference type="ARBA" id="ARBA00007800"/>
    </source>
</evidence>
<evidence type="ECO:0000313" key="11">
    <source>
        <dbReference type="Proteomes" id="UP001596022"/>
    </source>
</evidence>
<dbReference type="NCBIfam" id="TIGR01368">
    <property type="entry name" value="CPSaseIIsmall"/>
    <property type="match status" value="1"/>
</dbReference>
<evidence type="ECO:0000259" key="9">
    <source>
        <dbReference type="SMART" id="SM01097"/>
    </source>
</evidence>
<dbReference type="SUPFAM" id="SSF52317">
    <property type="entry name" value="Class I glutamine amidotransferase-like"/>
    <property type="match status" value="1"/>
</dbReference>
<feature type="active site" evidence="8">
    <location>
        <position position="331"/>
    </location>
</feature>
<keyword evidence="8" id="KW-0665">Pyrimidine biosynthesis</keyword>
<feature type="binding site" evidence="8">
    <location>
        <position position="247"/>
    </location>
    <ligand>
        <name>L-glutamine</name>
        <dbReference type="ChEBI" id="CHEBI:58359"/>
    </ligand>
</feature>
<dbReference type="Pfam" id="PF00117">
    <property type="entry name" value="GATase"/>
    <property type="match status" value="1"/>
</dbReference>
<organism evidence="10 11">
    <name type="scientific">Camelliibacillus cellulosilyticus</name>
    <dbReference type="NCBI Taxonomy" id="2174486"/>
    <lineage>
        <taxon>Bacteria</taxon>
        <taxon>Bacillati</taxon>
        <taxon>Bacillota</taxon>
        <taxon>Bacilli</taxon>
        <taxon>Bacillales</taxon>
        <taxon>Sporolactobacillaceae</taxon>
        <taxon>Camelliibacillus</taxon>
    </lineage>
</organism>
<accession>A0ABV9GJ69</accession>
<dbReference type="PRINTS" id="PR00099">
    <property type="entry name" value="CPSGATASE"/>
</dbReference>
<keyword evidence="5 8" id="KW-0067">ATP-binding</keyword>
<feature type="binding site" evidence="8">
    <location>
        <position position="250"/>
    </location>
    <ligand>
        <name>L-glutamine</name>
        <dbReference type="ChEBI" id="CHEBI:58359"/>
    </ligand>
</feature>
<evidence type="ECO:0000256" key="1">
    <source>
        <dbReference type="ARBA" id="ARBA00005077"/>
    </source>
</evidence>
<feature type="region of interest" description="CPSase" evidence="8">
    <location>
        <begin position="1"/>
        <end position="170"/>
    </location>
</feature>
<keyword evidence="4 8" id="KW-0547">Nucleotide-binding</keyword>